<dbReference type="PANTHER" id="PTHR13271">
    <property type="entry name" value="UNCHARACTERIZED PUTATIVE METHYLTRANSFERASE"/>
    <property type="match status" value="1"/>
</dbReference>
<sequence length="765" mass="80627">MIMLLKGLAAPRLGLKQPQRDCKPVLHQSSSRKTNVAAPKRCNNVPVRSLGFRPVRTACEDNQVANVAESDEELTPEQSALNDFLVWCLANDVEGIGLDDSPVGLYADDSGERGLMCMKACKAGDVLLRIPLRLAITDHAEDEESNRLVYSDAPWSVRLATKVLREAGKGRASPWFPYIRVLPSKVPCPLESFSWEDMQQVEWQPAQASIYEANWLVTDAYSRAAGNGPDTASVEAALKATGDGAVDWMVPETQRCGSPAPTNDQISAVLGGATSEAFQWAMAVVHSRTFANAARGGGVGVRMLVPLVDMINHGGDVTASGLMDDPALIATDNVRWDLVSPERAPPGWWTMEVSATRDMRPGDALVLSYGERSSDDFFVHYGFVPPLCNPHEDAVIFENAEDALEWHFEHYAADLGAMGQQMAEETYSRAYTAMQQEQKLAAWAERTASPSPGPPGSSGASSSNAGDSAGAGATSGTASQPSPSPSGSSGGIAAGVKSSMDAAFRDTAGSRSPSPSSSPPPPGSLNPGGAHNKSGAQLPRGWDKLKVYAGGRVDPALISGFSLAAFGDTRAAELAVARRVQQLLSGMPTPLLMDLWLLHMDAQQRGDGATADMTAKLLVQQAGLMRKHAAFVAGLGSDAASSAQGAGQDGAAALSTAADVGALPPTDNLTDLLTVLAKEASSRLGMLQAPLTHNQRLCVTYRASKKVLLWGFLSRVAAAEASQGPLTAEPQPPISKEDILRQVASQGWGSGSAGSRRAPVPRSLS</sequence>
<dbReference type="Gene3D" id="3.90.1410.10">
    <property type="entry name" value="set domain protein methyltransferase, domain 1"/>
    <property type="match status" value="1"/>
</dbReference>
<evidence type="ECO:0000259" key="2">
    <source>
        <dbReference type="PROSITE" id="PS50280"/>
    </source>
</evidence>
<dbReference type="PANTHER" id="PTHR13271:SF140">
    <property type="entry name" value="SET DOMAIN-CONTAINING PROTEIN"/>
    <property type="match status" value="1"/>
</dbReference>
<feature type="compositionally biased region" description="Low complexity" evidence="1">
    <location>
        <begin position="457"/>
        <end position="487"/>
    </location>
</feature>
<name>A0A7S0RLX2_9CHLO</name>
<protein>
    <recommendedName>
        <fullName evidence="2">SET domain-containing protein</fullName>
    </recommendedName>
</protein>
<dbReference type="InterPro" id="IPR050600">
    <property type="entry name" value="SETD3_SETD6_MTase"/>
</dbReference>
<feature type="region of interest" description="Disordered" evidence="1">
    <location>
        <begin position="722"/>
        <end position="765"/>
    </location>
</feature>
<dbReference type="AlphaFoldDB" id="A0A7S0RLX2"/>
<gene>
    <name evidence="3" type="ORF">CLEI1391_LOCUS9919</name>
</gene>
<evidence type="ECO:0000313" key="3">
    <source>
        <dbReference type="EMBL" id="CAD8681067.1"/>
    </source>
</evidence>
<evidence type="ECO:0000256" key="1">
    <source>
        <dbReference type="SAM" id="MobiDB-lite"/>
    </source>
</evidence>
<dbReference type="InterPro" id="IPR001214">
    <property type="entry name" value="SET_dom"/>
</dbReference>
<proteinExistence type="predicted"/>
<dbReference type="InterPro" id="IPR046341">
    <property type="entry name" value="SET_dom_sf"/>
</dbReference>
<feature type="region of interest" description="Disordered" evidence="1">
    <location>
        <begin position="441"/>
        <end position="538"/>
    </location>
</feature>
<dbReference type="GO" id="GO:0016279">
    <property type="term" value="F:protein-lysine N-methyltransferase activity"/>
    <property type="evidence" value="ECO:0007669"/>
    <property type="project" value="TreeGrafter"/>
</dbReference>
<dbReference type="PROSITE" id="PS50280">
    <property type="entry name" value="SET"/>
    <property type="match status" value="1"/>
</dbReference>
<reference evidence="3" key="1">
    <citation type="submission" date="2021-01" db="EMBL/GenBank/DDBJ databases">
        <authorList>
            <person name="Corre E."/>
            <person name="Pelletier E."/>
            <person name="Niang G."/>
            <person name="Scheremetjew M."/>
            <person name="Finn R."/>
            <person name="Kale V."/>
            <person name="Holt S."/>
            <person name="Cochrane G."/>
            <person name="Meng A."/>
            <person name="Brown T."/>
            <person name="Cohen L."/>
        </authorList>
    </citation>
    <scope>NUCLEOTIDE SEQUENCE</scope>
    <source>
        <strain evidence="3">SAG 11-49</strain>
    </source>
</reference>
<dbReference type="CDD" id="cd10527">
    <property type="entry name" value="SET_LSMT"/>
    <property type="match status" value="1"/>
</dbReference>
<dbReference type="SUPFAM" id="SSF82199">
    <property type="entry name" value="SET domain"/>
    <property type="match status" value="1"/>
</dbReference>
<organism evidence="3">
    <name type="scientific">Chlamydomonas leiostraca</name>
    <dbReference type="NCBI Taxonomy" id="1034604"/>
    <lineage>
        <taxon>Eukaryota</taxon>
        <taxon>Viridiplantae</taxon>
        <taxon>Chlorophyta</taxon>
        <taxon>core chlorophytes</taxon>
        <taxon>Chlorophyceae</taxon>
        <taxon>CS clade</taxon>
        <taxon>Chlamydomonadales</taxon>
        <taxon>Chlamydomonadaceae</taxon>
        <taxon>Chlamydomonas</taxon>
    </lineage>
</organism>
<dbReference type="EMBL" id="HBFB01017684">
    <property type="protein sequence ID" value="CAD8681067.1"/>
    <property type="molecule type" value="Transcribed_RNA"/>
</dbReference>
<accession>A0A7S0RLX2</accession>
<feature type="domain" description="SET" evidence="2">
    <location>
        <begin position="94"/>
        <end position="370"/>
    </location>
</feature>